<proteinExistence type="predicted"/>
<feature type="region of interest" description="Disordered" evidence="1">
    <location>
        <begin position="66"/>
        <end position="93"/>
    </location>
</feature>
<gene>
    <name evidence="3" type="ORF">Q7A36_36775</name>
</gene>
<reference evidence="3 4" key="1">
    <citation type="submission" date="2023-08" db="EMBL/GenBank/DDBJ databases">
        <title>The draft genome sequence of Paracraurococcus sp. LOR1-02.</title>
        <authorList>
            <person name="Kingkaew E."/>
            <person name="Tanasupawat S."/>
        </authorList>
    </citation>
    <scope>NUCLEOTIDE SEQUENCE [LARGE SCALE GENOMIC DNA]</scope>
    <source>
        <strain evidence="3 4">LOR1-02</strain>
    </source>
</reference>
<dbReference type="EMBL" id="JAUTWS010000136">
    <property type="protein sequence ID" value="MDO9713919.1"/>
    <property type="molecule type" value="Genomic_DNA"/>
</dbReference>
<name>A0ABT9ECH8_9PROT</name>
<keyword evidence="2" id="KW-0732">Signal</keyword>
<feature type="compositionally biased region" description="Low complexity" evidence="1">
    <location>
        <begin position="69"/>
        <end position="86"/>
    </location>
</feature>
<accession>A0ABT9ECH8</accession>
<evidence type="ECO:0000313" key="4">
    <source>
        <dbReference type="Proteomes" id="UP001243009"/>
    </source>
</evidence>
<evidence type="ECO:0008006" key="5">
    <source>
        <dbReference type="Google" id="ProtNLM"/>
    </source>
</evidence>
<evidence type="ECO:0000256" key="2">
    <source>
        <dbReference type="SAM" id="SignalP"/>
    </source>
</evidence>
<dbReference type="Proteomes" id="UP001243009">
    <property type="component" value="Unassembled WGS sequence"/>
</dbReference>
<keyword evidence="4" id="KW-1185">Reference proteome</keyword>
<protein>
    <recommendedName>
        <fullName evidence="5">DUF4148 domain-containing protein</fullName>
    </recommendedName>
</protein>
<organism evidence="3 4">
    <name type="scientific">Paracraurococcus lichenis</name>
    <dbReference type="NCBI Taxonomy" id="3064888"/>
    <lineage>
        <taxon>Bacteria</taxon>
        <taxon>Pseudomonadati</taxon>
        <taxon>Pseudomonadota</taxon>
        <taxon>Alphaproteobacteria</taxon>
        <taxon>Acetobacterales</taxon>
        <taxon>Roseomonadaceae</taxon>
        <taxon>Paracraurococcus</taxon>
    </lineage>
</organism>
<dbReference type="RefSeq" id="WP_305108766.1">
    <property type="nucleotide sequence ID" value="NZ_JAUTWS010000136.1"/>
</dbReference>
<evidence type="ECO:0000256" key="1">
    <source>
        <dbReference type="SAM" id="MobiDB-lite"/>
    </source>
</evidence>
<feature type="signal peptide" evidence="2">
    <location>
        <begin position="1"/>
        <end position="22"/>
    </location>
</feature>
<feature type="chain" id="PRO_5045211761" description="DUF4148 domain-containing protein" evidence="2">
    <location>
        <begin position="23"/>
        <end position="93"/>
    </location>
</feature>
<comment type="caution">
    <text evidence="3">The sequence shown here is derived from an EMBL/GenBank/DDBJ whole genome shotgun (WGS) entry which is preliminary data.</text>
</comment>
<evidence type="ECO:0000313" key="3">
    <source>
        <dbReference type="EMBL" id="MDO9713919.1"/>
    </source>
</evidence>
<sequence length="93" mass="9828">MPRMHAIALGLAAATVPVLAHAEGESHGDPQRDARIERLIEQAIQGNSDADRQEQARVDRLVRQALERAGVAQGPAGPGQPGQLAQDGGGRRH</sequence>